<dbReference type="Proteomes" id="UP001500339">
    <property type="component" value="Unassembled WGS sequence"/>
</dbReference>
<reference evidence="3 4" key="1">
    <citation type="journal article" date="2019" name="Int. J. Syst. Evol. Microbiol.">
        <title>The Global Catalogue of Microorganisms (GCM) 10K type strain sequencing project: providing services to taxonomists for standard genome sequencing and annotation.</title>
        <authorList>
            <consortium name="The Broad Institute Genomics Platform"/>
            <consortium name="The Broad Institute Genome Sequencing Center for Infectious Disease"/>
            <person name="Wu L."/>
            <person name="Ma J."/>
        </authorList>
    </citation>
    <scope>NUCLEOTIDE SEQUENCE [LARGE SCALE GENOMIC DNA]</scope>
    <source>
        <strain evidence="3 4">JCM 1405</strain>
    </source>
</reference>
<dbReference type="Pfam" id="PF02567">
    <property type="entry name" value="PhzC-PhzF"/>
    <property type="match status" value="1"/>
</dbReference>
<keyword evidence="2 3" id="KW-0413">Isomerase</keyword>
<dbReference type="NCBIfam" id="NF007625">
    <property type="entry name" value="PRK10281.1"/>
    <property type="match status" value="1"/>
</dbReference>
<name>A0ABN1J0M9_9CLOT</name>
<comment type="caution">
    <text evidence="3">The sequence shown here is derived from an EMBL/GenBank/DDBJ whole genome shotgun (WGS) entry which is preliminary data.</text>
</comment>
<dbReference type="PIRSF" id="PIRSF016184">
    <property type="entry name" value="PhzC_PhzF"/>
    <property type="match status" value="1"/>
</dbReference>
<keyword evidence="4" id="KW-1185">Reference proteome</keyword>
<gene>
    <name evidence="3" type="ORF">GCM10008905_19690</name>
</gene>
<evidence type="ECO:0000256" key="2">
    <source>
        <dbReference type="ARBA" id="ARBA00023235"/>
    </source>
</evidence>
<evidence type="ECO:0000256" key="1">
    <source>
        <dbReference type="ARBA" id="ARBA00008270"/>
    </source>
</evidence>
<dbReference type="Gene3D" id="3.10.310.10">
    <property type="entry name" value="Diaminopimelate Epimerase, Chain A, domain 1"/>
    <property type="match status" value="2"/>
</dbReference>
<dbReference type="InterPro" id="IPR003719">
    <property type="entry name" value="Phenazine_PhzF-like"/>
</dbReference>
<dbReference type="SUPFAM" id="SSF54506">
    <property type="entry name" value="Diaminopimelate epimerase-like"/>
    <property type="match status" value="1"/>
</dbReference>
<evidence type="ECO:0000313" key="4">
    <source>
        <dbReference type="Proteomes" id="UP001500339"/>
    </source>
</evidence>
<organism evidence="3 4">
    <name type="scientific">Clostridium malenominatum</name>
    <dbReference type="NCBI Taxonomy" id="1539"/>
    <lineage>
        <taxon>Bacteria</taxon>
        <taxon>Bacillati</taxon>
        <taxon>Bacillota</taxon>
        <taxon>Clostridia</taxon>
        <taxon>Eubacteriales</taxon>
        <taxon>Clostridiaceae</taxon>
        <taxon>Clostridium</taxon>
    </lineage>
</organism>
<dbReference type="PANTHER" id="PTHR13774">
    <property type="entry name" value="PHENAZINE BIOSYNTHESIS PROTEIN"/>
    <property type="match status" value="1"/>
</dbReference>
<comment type="similarity">
    <text evidence="1">Belongs to the PhzF family.</text>
</comment>
<accession>A0ABN1J0M9</accession>
<dbReference type="EMBL" id="BAAACF010000001">
    <property type="protein sequence ID" value="GAA0725008.1"/>
    <property type="molecule type" value="Genomic_DNA"/>
</dbReference>
<evidence type="ECO:0000313" key="3">
    <source>
        <dbReference type="EMBL" id="GAA0725008.1"/>
    </source>
</evidence>
<protein>
    <submittedName>
        <fullName evidence="3">PhzF family isomerase</fullName>
    </submittedName>
</protein>
<sequence>MTRKYNLYQIDSFTKEKLTGNPAGVITNADGLTEYEMQKIARELNNSETAFSFSSNSSEYDVHIRFFTPTNEVPICGHATIAAHYARAVENGLDTSRVYHKTGAGILPVDVIKKNEDYKIVMTQGKVEFGSVIDGVNKEELLKALNIKDSDLLENYEIQIVSTGHSKVMVGIKSIQTLNTLQPDYQRLSNLSKIIKCNGYYVFTVNTQHSDILIHGRMFAPAIGINEDPVTGNANGPLGAYLVHHNLVHHNNSIFKFKAKLGEAINRPGIIEVEVKIEDREPVEVKVAGNAVIVFKTELSLNETLNES</sequence>
<dbReference type="PANTHER" id="PTHR13774:SF39">
    <property type="entry name" value="BIOSYNTHESIS PROTEIN, PUTATIVE-RELATED"/>
    <property type="match status" value="1"/>
</dbReference>
<dbReference type="NCBIfam" id="TIGR00654">
    <property type="entry name" value="PhzF_family"/>
    <property type="match status" value="1"/>
</dbReference>
<dbReference type="RefSeq" id="WP_343769238.1">
    <property type="nucleotide sequence ID" value="NZ_BAAACF010000001.1"/>
</dbReference>
<dbReference type="GO" id="GO:0016853">
    <property type="term" value="F:isomerase activity"/>
    <property type="evidence" value="ECO:0007669"/>
    <property type="project" value="UniProtKB-KW"/>
</dbReference>
<proteinExistence type="inferred from homology"/>